<dbReference type="Proteomes" id="UP000886005">
    <property type="component" value="Unassembled WGS sequence"/>
</dbReference>
<keyword evidence="5 7" id="KW-0378">Hydrolase</keyword>
<dbReference type="Pfam" id="PF02130">
    <property type="entry name" value="YbeY"/>
    <property type="match status" value="1"/>
</dbReference>
<keyword evidence="4 7" id="KW-0255">Endonuclease</keyword>
<name>A0A7V1LKW6_CALAY</name>
<dbReference type="EMBL" id="DRLD01000118">
    <property type="protein sequence ID" value="HED09893.1"/>
    <property type="molecule type" value="Genomic_DNA"/>
</dbReference>
<dbReference type="PANTHER" id="PTHR46986:SF1">
    <property type="entry name" value="ENDORIBONUCLEASE YBEY, CHLOROPLASTIC"/>
    <property type="match status" value="1"/>
</dbReference>
<dbReference type="InterPro" id="IPR023091">
    <property type="entry name" value="MetalPrtase_cat_dom_sf_prd"/>
</dbReference>
<feature type="binding site" evidence="7">
    <location>
        <position position="109"/>
    </location>
    <ligand>
        <name>Zn(2+)</name>
        <dbReference type="ChEBI" id="CHEBI:29105"/>
        <note>catalytic</note>
    </ligand>
</feature>
<dbReference type="AlphaFoldDB" id="A0A7V1LKW6"/>
<evidence type="ECO:0000256" key="5">
    <source>
        <dbReference type="ARBA" id="ARBA00022801"/>
    </source>
</evidence>
<keyword evidence="7" id="KW-0690">Ribosome biogenesis</keyword>
<comment type="subcellular location">
    <subcellularLocation>
        <location evidence="7">Cytoplasm</location>
    </subcellularLocation>
</comment>
<sequence>MEIALHNTHPDINLEEETVTELVRKVSRDLSLKMASCTVICTDDTLISDLHNTYFNDPDTTDVITFDLGEDAVEGEIYVCVDQAARQAKEFGVSTPNEIRRLIIHGLLHLAGYDDREEADRREMKELENRLYGQTPSW</sequence>
<organism evidence="8">
    <name type="scientific">Caldithrix abyssi</name>
    <dbReference type="NCBI Taxonomy" id="187145"/>
    <lineage>
        <taxon>Bacteria</taxon>
        <taxon>Pseudomonadati</taxon>
        <taxon>Calditrichota</taxon>
        <taxon>Calditrichia</taxon>
        <taxon>Calditrichales</taxon>
        <taxon>Calditrichaceae</taxon>
        <taxon>Caldithrix</taxon>
    </lineage>
</organism>
<comment type="function">
    <text evidence="7">Single strand-specific metallo-endoribonuclease involved in late-stage 70S ribosome quality control and in maturation of the 3' terminus of the 16S rRNA.</text>
</comment>
<dbReference type="HAMAP" id="MF_00009">
    <property type="entry name" value="Endoribonucl_YbeY"/>
    <property type="match status" value="1"/>
</dbReference>
<dbReference type="SUPFAM" id="SSF55486">
    <property type="entry name" value="Metalloproteases ('zincins'), catalytic domain"/>
    <property type="match status" value="1"/>
</dbReference>
<dbReference type="InterPro" id="IPR002036">
    <property type="entry name" value="YbeY"/>
</dbReference>
<reference evidence="8" key="1">
    <citation type="journal article" date="2020" name="mSystems">
        <title>Genome- and Community-Level Interaction Insights into Carbon Utilization and Element Cycling Functions of Hydrothermarchaeota in Hydrothermal Sediment.</title>
        <authorList>
            <person name="Zhou Z."/>
            <person name="Liu Y."/>
            <person name="Xu W."/>
            <person name="Pan J."/>
            <person name="Luo Z.H."/>
            <person name="Li M."/>
        </authorList>
    </citation>
    <scope>NUCLEOTIDE SEQUENCE [LARGE SCALE GENOMIC DNA]</scope>
    <source>
        <strain evidence="8">HyVt-456</strain>
    </source>
</reference>
<evidence type="ECO:0000256" key="2">
    <source>
        <dbReference type="ARBA" id="ARBA00022722"/>
    </source>
</evidence>
<evidence type="ECO:0000256" key="1">
    <source>
        <dbReference type="ARBA" id="ARBA00010875"/>
    </source>
</evidence>
<keyword evidence="3 7" id="KW-0479">Metal-binding</keyword>
<proteinExistence type="inferred from homology"/>
<evidence type="ECO:0000256" key="7">
    <source>
        <dbReference type="HAMAP-Rule" id="MF_00009"/>
    </source>
</evidence>
<protein>
    <recommendedName>
        <fullName evidence="7">Endoribonuclease YbeY</fullName>
        <ecNumber evidence="7">3.1.-.-</ecNumber>
    </recommendedName>
</protein>
<feature type="binding site" evidence="7">
    <location>
        <position position="105"/>
    </location>
    <ligand>
        <name>Zn(2+)</name>
        <dbReference type="ChEBI" id="CHEBI:29105"/>
        <note>catalytic</note>
    </ligand>
</feature>
<dbReference type="GO" id="GO:0008270">
    <property type="term" value="F:zinc ion binding"/>
    <property type="evidence" value="ECO:0007669"/>
    <property type="project" value="UniProtKB-UniRule"/>
</dbReference>
<dbReference type="EC" id="3.1.-.-" evidence="7"/>
<dbReference type="Gene3D" id="3.40.390.30">
    <property type="entry name" value="Metalloproteases ('zincins'), catalytic domain"/>
    <property type="match status" value="1"/>
</dbReference>
<evidence type="ECO:0000256" key="4">
    <source>
        <dbReference type="ARBA" id="ARBA00022759"/>
    </source>
</evidence>
<accession>A0A7V1LKW6</accession>
<dbReference type="GO" id="GO:0004222">
    <property type="term" value="F:metalloendopeptidase activity"/>
    <property type="evidence" value="ECO:0007669"/>
    <property type="project" value="InterPro"/>
</dbReference>
<dbReference type="InterPro" id="IPR020549">
    <property type="entry name" value="YbeY_CS"/>
</dbReference>
<keyword evidence="2 7" id="KW-0540">Nuclease</keyword>
<dbReference type="GO" id="GO:0004521">
    <property type="term" value="F:RNA endonuclease activity"/>
    <property type="evidence" value="ECO:0007669"/>
    <property type="project" value="UniProtKB-UniRule"/>
</dbReference>
<evidence type="ECO:0000256" key="6">
    <source>
        <dbReference type="ARBA" id="ARBA00022833"/>
    </source>
</evidence>
<evidence type="ECO:0000313" key="8">
    <source>
        <dbReference type="EMBL" id="HED09893.1"/>
    </source>
</evidence>
<comment type="cofactor">
    <cofactor evidence="7">
        <name>Zn(2+)</name>
        <dbReference type="ChEBI" id="CHEBI:29105"/>
    </cofactor>
    <text evidence="7">Binds 1 zinc ion.</text>
</comment>
<keyword evidence="7" id="KW-0963">Cytoplasm</keyword>
<dbReference type="GO" id="GO:0006364">
    <property type="term" value="P:rRNA processing"/>
    <property type="evidence" value="ECO:0007669"/>
    <property type="project" value="UniProtKB-UniRule"/>
</dbReference>
<evidence type="ECO:0000256" key="3">
    <source>
        <dbReference type="ARBA" id="ARBA00022723"/>
    </source>
</evidence>
<dbReference type="PROSITE" id="PS01306">
    <property type="entry name" value="UPF0054"/>
    <property type="match status" value="1"/>
</dbReference>
<keyword evidence="7" id="KW-0698">rRNA processing</keyword>
<comment type="caution">
    <text evidence="8">The sequence shown here is derived from an EMBL/GenBank/DDBJ whole genome shotgun (WGS) entry which is preliminary data.</text>
</comment>
<dbReference type="PANTHER" id="PTHR46986">
    <property type="entry name" value="ENDORIBONUCLEASE YBEY, CHLOROPLASTIC"/>
    <property type="match status" value="1"/>
</dbReference>
<comment type="similarity">
    <text evidence="1 7">Belongs to the endoribonuclease YbeY family.</text>
</comment>
<keyword evidence="6 7" id="KW-0862">Zinc</keyword>
<feature type="binding site" evidence="7">
    <location>
        <position position="115"/>
    </location>
    <ligand>
        <name>Zn(2+)</name>
        <dbReference type="ChEBI" id="CHEBI:29105"/>
        <note>catalytic</note>
    </ligand>
</feature>
<dbReference type="NCBIfam" id="TIGR00043">
    <property type="entry name" value="rRNA maturation RNase YbeY"/>
    <property type="match status" value="1"/>
</dbReference>
<dbReference type="GO" id="GO:0005737">
    <property type="term" value="C:cytoplasm"/>
    <property type="evidence" value="ECO:0007669"/>
    <property type="project" value="UniProtKB-SubCell"/>
</dbReference>
<gene>
    <name evidence="7 8" type="primary">ybeY</name>
    <name evidence="8" type="ORF">ENJ10_04340</name>
</gene>